<feature type="compositionally biased region" description="Polar residues" evidence="1">
    <location>
        <begin position="15"/>
        <end position="29"/>
    </location>
</feature>
<protein>
    <submittedName>
        <fullName evidence="3">Uncharacterized protein</fullName>
    </submittedName>
</protein>
<evidence type="ECO:0000313" key="3">
    <source>
        <dbReference type="WBParaSite" id="MhA1_Contig734.frz3.gene10"/>
    </source>
</evidence>
<keyword evidence="2" id="KW-1185">Reference proteome</keyword>
<evidence type="ECO:0000256" key="1">
    <source>
        <dbReference type="SAM" id="MobiDB-lite"/>
    </source>
</evidence>
<dbReference type="AlphaFoldDB" id="A0A1I8BX60"/>
<reference evidence="3" key="1">
    <citation type="submission" date="2016-11" db="UniProtKB">
        <authorList>
            <consortium name="WormBaseParasite"/>
        </authorList>
    </citation>
    <scope>IDENTIFICATION</scope>
</reference>
<evidence type="ECO:0000313" key="2">
    <source>
        <dbReference type="Proteomes" id="UP000095281"/>
    </source>
</evidence>
<organism evidence="2 3">
    <name type="scientific">Meloidogyne hapla</name>
    <name type="common">Root-knot nematode worm</name>
    <dbReference type="NCBI Taxonomy" id="6305"/>
    <lineage>
        <taxon>Eukaryota</taxon>
        <taxon>Metazoa</taxon>
        <taxon>Ecdysozoa</taxon>
        <taxon>Nematoda</taxon>
        <taxon>Chromadorea</taxon>
        <taxon>Rhabditida</taxon>
        <taxon>Tylenchina</taxon>
        <taxon>Tylenchomorpha</taxon>
        <taxon>Tylenchoidea</taxon>
        <taxon>Meloidogynidae</taxon>
        <taxon>Meloidogyninae</taxon>
        <taxon>Meloidogyne</taxon>
    </lineage>
</organism>
<sequence>MSDFEDENQEFATIEENSSTGQNSLNQLNEIDENEEQEKNSIYDVQMSGSEAPINENKTQMDSNEVQIVCTSEANEEEAVERYELPLTDDFFEQCNSTFIPYKRKHPLGPLSSELLKLVRERSSMSNMSKFHAAFNRSPGYFEDEMRKEMERNDSNGIVEWGLQDSASQQVDGILELLNAMKTEDLAESSMAKHTISDLNSRFNGVYGQFQDIGKVVHSLRDEINSQVEKIDWPGVDKSYYDVAKVKENFVAKKAVIVKHFEYLKGEVKTINSCTELDSLATALRMIFGAVERISTIYV</sequence>
<dbReference type="Proteomes" id="UP000095281">
    <property type="component" value="Unplaced"/>
</dbReference>
<feature type="region of interest" description="Disordered" evidence="1">
    <location>
        <begin position="1"/>
        <end position="39"/>
    </location>
</feature>
<proteinExistence type="predicted"/>
<name>A0A1I8BX60_MELHA</name>
<dbReference type="WBParaSite" id="MhA1_Contig734.frz3.gene10">
    <property type="protein sequence ID" value="MhA1_Contig734.frz3.gene10"/>
    <property type="gene ID" value="MhA1_Contig734.frz3.gene10"/>
</dbReference>
<accession>A0A1I8BX60</accession>